<dbReference type="InterPro" id="IPR036388">
    <property type="entry name" value="WH-like_DNA-bd_sf"/>
</dbReference>
<dbReference type="GO" id="GO:0006355">
    <property type="term" value="P:regulation of DNA-templated transcription"/>
    <property type="evidence" value="ECO:0007669"/>
    <property type="project" value="InterPro"/>
</dbReference>
<evidence type="ECO:0000259" key="1">
    <source>
        <dbReference type="PROSITE" id="PS51063"/>
    </source>
</evidence>
<sequence length="84" mass="9408">EVVTRLAGQVLRLLEDEGVVDRRGGYRLPAAYTHEELGAMVGANRVAVTRAFGRLQDEGAVELRRRVIHVGDREALRRIAEQRS</sequence>
<dbReference type="AlphaFoldDB" id="A0A6J4SGM4"/>
<name>A0A6J4SGM4_9ACTN</name>
<evidence type="ECO:0000313" key="2">
    <source>
        <dbReference type="EMBL" id="CAA9498365.1"/>
    </source>
</evidence>
<gene>
    <name evidence="2" type="ORF">AVDCRST_MAG05-2280</name>
</gene>
<dbReference type="GO" id="GO:0003677">
    <property type="term" value="F:DNA binding"/>
    <property type="evidence" value="ECO:0007669"/>
    <property type="project" value="InterPro"/>
</dbReference>
<reference evidence="2" key="1">
    <citation type="submission" date="2020-02" db="EMBL/GenBank/DDBJ databases">
        <authorList>
            <person name="Meier V. D."/>
        </authorList>
    </citation>
    <scope>NUCLEOTIDE SEQUENCE</scope>
    <source>
        <strain evidence="2">AVDCRST_MAG05</strain>
    </source>
</reference>
<protein>
    <recommendedName>
        <fullName evidence="1">HTH crp-type domain-containing protein</fullName>
    </recommendedName>
</protein>
<dbReference type="SUPFAM" id="SSF46785">
    <property type="entry name" value="Winged helix' DNA-binding domain"/>
    <property type="match status" value="1"/>
</dbReference>
<dbReference type="SMART" id="SM00419">
    <property type="entry name" value="HTH_CRP"/>
    <property type="match status" value="1"/>
</dbReference>
<dbReference type="Gene3D" id="1.10.10.10">
    <property type="entry name" value="Winged helix-like DNA-binding domain superfamily/Winged helix DNA-binding domain"/>
    <property type="match status" value="1"/>
</dbReference>
<accession>A0A6J4SGM4</accession>
<organism evidence="2">
    <name type="scientific">uncultured Rubrobacteraceae bacterium</name>
    <dbReference type="NCBI Taxonomy" id="349277"/>
    <lineage>
        <taxon>Bacteria</taxon>
        <taxon>Bacillati</taxon>
        <taxon>Actinomycetota</taxon>
        <taxon>Rubrobacteria</taxon>
        <taxon>Rubrobacterales</taxon>
        <taxon>Rubrobacteraceae</taxon>
        <taxon>environmental samples</taxon>
    </lineage>
</organism>
<proteinExistence type="predicted"/>
<dbReference type="PROSITE" id="PS51063">
    <property type="entry name" value="HTH_CRP_2"/>
    <property type="match status" value="1"/>
</dbReference>
<dbReference type="InterPro" id="IPR012318">
    <property type="entry name" value="HTH_CRP"/>
</dbReference>
<feature type="domain" description="HTH crp-type" evidence="1">
    <location>
        <begin position="1"/>
        <end position="74"/>
    </location>
</feature>
<feature type="non-terminal residue" evidence="2">
    <location>
        <position position="1"/>
    </location>
</feature>
<dbReference type="Pfam" id="PF13545">
    <property type="entry name" value="HTH_Crp_2"/>
    <property type="match status" value="1"/>
</dbReference>
<dbReference type="InterPro" id="IPR036390">
    <property type="entry name" value="WH_DNA-bd_sf"/>
</dbReference>
<dbReference type="EMBL" id="CADCVM010000241">
    <property type="protein sequence ID" value="CAA9498365.1"/>
    <property type="molecule type" value="Genomic_DNA"/>
</dbReference>